<name>A0ACC2T387_9FUNG</name>
<proteinExistence type="predicted"/>
<comment type="caution">
    <text evidence="1">The sequence shown here is derived from an EMBL/GenBank/DDBJ whole genome shotgun (WGS) entry which is preliminary data.</text>
</comment>
<evidence type="ECO:0000313" key="1">
    <source>
        <dbReference type="EMBL" id="KAJ9069050.1"/>
    </source>
</evidence>
<accession>A0ACC2T387</accession>
<sequence length="254" mass="29238">MKHILFLLAATLAKLDPSYDGEDWSVETTLPRPNIENNPTSRPPDETSRVFEYKPIDSKNPDTPELKILSLEEEEKDTTRLFGKISDALAEKVSSNFSLFKKSIPDTIPEDRIQKIEFYFSEAKHGIRTAQIDAQEQLAAVYSTTKQQWAKIFFGEDAIKQEAVTPGFKEHTYFMFAYEIEKMHDTAAEAVHRNATRFLSKAQQWYMKKLDKKYQATLEKLNKKHQATLEKEKKAQEEEDMKSIYSVVGVGIGF</sequence>
<evidence type="ECO:0000313" key="2">
    <source>
        <dbReference type="Proteomes" id="UP001165960"/>
    </source>
</evidence>
<dbReference type="EMBL" id="QTSX02003663">
    <property type="protein sequence ID" value="KAJ9069050.1"/>
    <property type="molecule type" value="Genomic_DNA"/>
</dbReference>
<reference evidence="1" key="1">
    <citation type="submission" date="2022-04" db="EMBL/GenBank/DDBJ databases">
        <title>Genome of the entomopathogenic fungus Entomophthora muscae.</title>
        <authorList>
            <person name="Elya C."/>
            <person name="Lovett B.R."/>
            <person name="Lee E."/>
            <person name="Macias A.M."/>
            <person name="Hajek A.E."/>
            <person name="De Bivort B.L."/>
            <person name="Kasson M.T."/>
            <person name="De Fine Licht H.H."/>
            <person name="Stajich J.E."/>
        </authorList>
    </citation>
    <scope>NUCLEOTIDE SEQUENCE</scope>
    <source>
        <strain evidence="1">Berkeley</strain>
    </source>
</reference>
<gene>
    <name evidence="1" type="ORF">DSO57_1022460</name>
</gene>
<protein>
    <submittedName>
        <fullName evidence="1">Uncharacterized protein</fullName>
    </submittedName>
</protein>
<dbReference type="Proteomes" id="UP001165960">
    <property type="component" value="Unassembled WGS sequence"/>
</dbReference>
<organism evidence="1 2">
    <name type="scientific">Entomophthora muscae</name>
    <dbReference type="NCBI Taxonomy" id="34485"/>
    <lineage>
        <taxon>Eukaryota</taxon>
        <taxon>Fungi</taxon>
        <taxon>Fungi incertae sedis</taxon>
        <taxon>Zoopagomycota</taxon>
        <taxon>Entomophthoromycotina</taxon>
        <taxon>Entomophthoromycetes</taxon>
        <taxon>Entomophthorales</taxon>
        <taxon>Entomophthoraceae</taxon>
        <taxon>Entomophthora</taxon>
    </lineage>
</organism>
<keyword evidence="2" id="KW-1185">Reference proteome</keyword>